<comment type="caution">
    <text evidence="2">The sequence shown here is derived from an EMBL/GenBank/DDBJ whole genome shotgun (WGS) entry which is preliminary data.</text>
</comment>
<dbReference type="AlphaFoldDB" id="A0A8X6Y329"/>
<reference evidence="2" key="1">
    <citation type="submission" date="2020-08" db="EMBL/GenBank/DDBJ databases">
        <title>Multicomponent nature underlies the extraordinary mechanical properties of spider dragline silk.</title>
        <authorList>
            <person name="Kono N."/>
            <person name="Nakamura H."/>
            <person name="Mori M."/>
            <person name="Yoshida Y."/>
            <person name="Ohtoshi R."/>
            <person name="Malay A.D."/>
            <person name="Moran D.A.P."/>
            <person name="Tomita M."/>
            <person name="Numata K."/>
            <person name="Arakawa K."/>
        </authorList>
    </citation>
    <scope>NUCLEOTIDE SEQUENCE</scope>
</reference>
<gene>
    <name evidence="2" type="ORF">TNIN_341921</name>
</gene>
<proteinExistence type="predicted"/>
<evidence type="ECO:0000256" key="1">
    <source>
        <dbReference type="SAM" id="MobiDB-lite"/>
    </source>
</evidence>
<protein>
    <submittedName>
        <fullName evidence="2">Uncharacterized protein</fullName>
    </submittedName>
</protein>
<keyword evidence="3" id="KW-1185">Reference proteome</keyword>
<dbReference type="EMBL" id="BMAV01014924">
    <property type="protein sequence ID" value="GFY63751.1"/>
    <property type="molecule type" value="Genomic_DNA"/>
</dbReference>
<sequence>MKEQKCLPEERRKKAYEEVLIFKSEQAQILSVDPDAVAQPVVVEEEKGLSRNSSNVPPISAEDETYESKEKPKLPKRKLKELSRMSVTKLQRKVKLKASSNIVLVPQYWNFKREYSQDKRGIGTHTCLGTARFYQTNWYW</sequence>
<dbReference type="OrthoDB" id="10260794at2759"/>
<organism evidence="2 3">
    <name type="scientific">Trichonephila inaurata madagascariensis</name>
    <dbReference type="NCBI Taxonomy" id="2747483"/>
    <lineage>
        <taxon>Eukaryota</taxon>
        <taxon>Metazoa</taxon>
        <taxon>Ecdysozoa</taxon>
        <taxon>Arthropoda</taxon>
        <taxon>Chelicerata</taxon>
        <taxon>Arachnida</taxon>
        <taxon>Araneae</taxon>
        <taxon>Araneomorphae</taxon>
        <taxon>Entelegynae</taxon>
        <taxon>Araneoidea</taxon>
        <taxon>Nephilidae</taxon>
        <taxon>Trichonephila</taxon>
        <taxon>Trichonephila inaurata</taxon>
    </lineage>
</organism>
<evidence type="ECO:0000313" key="2">
    <source>
        <dbReference type="EMBL" id="GFY63751.1"/>
    </source>
</evidence>
<dbReference type="Proteomes" id="UP000886998">
    <property type="component" value="Unassembled WGS sequence"/>
</dbReference>
<accession>A0A8X6Y329</accession>
<evidence type="ECO:0000313" key="3">
    <source>
        <dbReference type="Proteomes" id="UP000886998"/>
    </source>
</evidence>
<feature type="region of interest" description="Disordered" evidence="1">
    <location>
        <begin position="43"/>
        <end position="77"/>
    </location>
</feature>
<name>A0A8X6Y329_9ARAC</name>